<sequence length="144" mass="16578">MTPSEIPRIVDVNQIKRSRFGRVEIFSSTGLLIALVKLRPFITMTEVKVNQWDELSLFFFHKRKFTNPIATNGESLEGFMFAIGWCKCSMKKKQFGLYGSLGKIENTKDEWRNKGANISFVGCIIGQSLQYFGDELFQKIQTCY</sequence>
<organism evidence="2 3">
    <name type="scientific">Austropuccinia psidii MF-1</name>
    <dbReference type="NCBI Taxonomy" id="1389203"/>
    <lineage>
        <taxon>Eukaryota</taxon>
        <taxon>Fungi</taxon>
        <taxon>Dikarya</taxon>
        <taxon>Basidiomycota</taxon>
        <taxon>Pucciniomycotina</taxon>
        <taxon>Pucciniomycetes</taxon>
        <taxon>Pucciniales</taxon>
        <taxon>Sphaerophragmiaceae</taxon>
        <taxon>Austropuccinia</taxon>
    </lineage>
</organism>
<dbReference type="Pfam" id="PF20515">
    <property type="entry name" value="2OG-FeII_Oxy_6"/>
    <property type="match status" value="1"/>
</dbReference>
<protein>
    <recommendedName>
        <fullName evidence="1">Tet-like 2OG-Fe(II) oxygenase domain-containing protein</fullName>
    </recommendedName>
</protein>
<dbReference type="Proteomes" id="UP000765509">
    <property type="component" value="Unassembled WGS sequence"/>
</dbReference>
<comment type="caution">
    <text evidence="2">The sequence shown here is derived from an EMBL/GenBank/DDBJ whole genome shotgun (WGS) entry which is preliminary data.</text>
</comment>
<reference evidence="2" key="1">
    <citation type="submission" date="2021-03" db="EMBL/GenBank/DDBJ databases">
        <title>Draft genome sequence of rust myrtle Austropuccinia psidii MF-1, a brazilian biotype.</title>
        <authorList>
            <person name="Quecine M.C."/>
            <person name="Pachon D.M.R."/>
            <person name="Bonatelli M.L."/>
            <person name="Correr F.H."/>
            <person name="Franceschini L.M."/>
            <person name="Leite T.F."/>
            <person name="Margarido G.R.A."/>
            <person name="Almeida C.A."/>
            <person name="Ferrarezi J.A."/>
            <person name="Labate C.A."/>
        </authorList>
    </citation>
    <scope>NUCLEOTIDE SEQUENCE</scope>
    <source>
        <strain evidence="2">MF-1</strain>
    </source>
</reference>
<name>A0A9Q3DUB2_9BASI</name>
<keyword evidence="3" id="KW-1185">Reference proteome</keyword>
<accession>A0A9Q3DUB2</accession>
<gene>
    <name evidence="2" type="ORF">O181_046548</name>
</gene>
<feature type="domain" description="Tet-like 2OG-Fe(II) oxygenase" evidence="1">
    <location>
        <begin position="48"/>
        <end position="142"/>
    </location>
</feature>
<proteinExistence type="predicted"/>
<dbReference type="InterPro" id="IPR046798">
    <property type="entry name" value="2OG-FeII_Oxy_6"/>
</dbReference>
<evidence type="ECO:0000313" key="3">
    <source>
        <dbReference type="Proteomes" id="UP000765509"/>
    </source>
</evidence>
<dbReference type="EMBL" id="AVOT02019340">
    <property type="protein sequence ID" value="MBW0506833.1"/>
    <property type="molecule type" value="Genomic_DNA"/>
</dbReference>
<evidence type="ECO:0000259" key="1">
    <source>
        <dbReference type="Pfam" id="PF20515"/>
    </source>
</evidence>
<dbReference type="AlphaFoldDB" id="A0A9Q3DUB2"/>
<evidence type="ECO:0000313" key="2">
    <source>
        <dbReference type="EMBL" id="MBW0506833.1"/>
    </source>
</evidence>